<organism evidence="1 2">
    <name type="scientific">Avena sativa</name>
    <name type="common">Oat</name>
    <dbReference type="NCBI Taxonomy" id="4498"/>
    <lineage>
        <taxon>Eukaryota</taxon>
        <taxon>Viridiplantae</taxon>
        <taxon>Streptophyta</taxon>
        <taxon>Embryophyta</taxon>
        <taxon>Tracheophyta</taxon>
        <taxon>Spermatophyta</taxon>
        <taxon>Magnoliopsida</taxon>
        <taxon>Liliopsida</taxon>
        <taxon>Poales</taxon>
        <taxon>Poaceae</taxon>
        <taxon>BOP clade</taxon>
        <taxon>Pooideae</taxon>
        <taxon>Poodae</taxon>
        <taxon>Poeae</taxon>
        <taxon>Poeae Chloroplast Group 1 (Aveneae type)</taxon>
        <taxon>Aveninae</taxon>
        <taxon>Avena</taxon>
    </lineage>
</organism>
<proteinExistence type="predicted"/>
<keyword evidence="2" id="KW-1185">Reference proteome</keyword>
<reference evidence="1" key="1">
    <citation type="submission" date="2021-05" db="EMBL/GenBank/DDBJ databases">
        <authorList>
            <person name="Scholz U."/>
            <person name="Mascher M."/>
            <person name="Fiebig A."/>
        </authorList>
    </citation>
    <scope>NUCLEOTIDE SEQUENCE [LARGE SCALE GENOMIC DNA]</scope>
</reference>
<sequence length="815" mass="91824">MPSAIVSVTAGVMNPLLGKLTKLLSEEYKKLTGVRKQASFLRDELSAMKALLDKMELMDNLDPSAKNWRNHVREMSYDMENCIDEFMHHIDRPHAKAGFVNKMAEFLTTLRKRHMIANKIKELKVLAVEASARRERYKVDDCVDSSPGFVAIDPRISVIYIETAGLVGIDGPREELVSLLMDLERKLKVVSIVGFGGLGKTTLAKQVYDKIGGQFNSKAFVSVSQKPDVKSLLIGLQRKLGMGESSHAHELQDIVDRLREYLRHKRYFILVDDLWDESAWNIISCAFPENINGSRVMVTTRLDNVAVMACHNNRACIYRMKHLEEQDSRRLFFNRVFGSENVCPPQFKEISAEILKKCGGLPLAIITIASLLASHETRSPNEWDIIKNSFGAKFATKPTLEEMRGILNLSYIHLPVHLRPCLLYLGMYPEDDEIMRNDLVRQWISEGFVGSSHKADLDDIAKSYFNELINRSLIQPVDTIAGEVLSCRVHDMLLDFILSKNTEDNFISVAYNYEDLHSCEYKVRRLSLKSSGGGATSGTLATSMSQVRSYAWFGKSECTPPLSLFKYLRVLVFRFPNGMDTTVDLTAIGHLFLLRYLKVLAESAEVALPTEIQGLAYLETLELVCRSTESFPLDISRLANLIHLVLPKGTVLPKGIQNMKSVRTLCCSGMSESSLEEIVGLSELTNLKELKLSAGYGQSLTAECVSALVSSIGMLRDLKYLILNCKNERDGSHRHMDSLVNHSPRLQVLYLPKWNFVRVPKWIGELRCIRMLSLRVVHLLSDAVRVLGELPSLFFVVLHVLDVSQDKVVVSTGRF</sequence>
<protein>
    <submittedName>
        <fullName evidence="1">Uncharacterized protein</fullName>
    </submittedName>
</protein>
<dbReference type="EnsemblPlants" id="AVESA.00010b.r2.1AG0023460.1">
    <property type="protein sequence ID" value="AVESA.00010b.r2.1AG0023460.1.CDS"/>
    <property type="gene ID" value="AVESA.00010b.r2.1AG0023460"/>
</dbReference>
<reference evidence="1" key="2">
    <citation type="submission" date="2025-09" db="UniProtKB">
        <authorList>
            <consortium name="EnsemblPlants"/>
        </authorList>
    </citation>
    <scope>IDENTIFICATION</scope>
</reference>
<dbReference type="Proteomes" id="UP001732700">
    <property type="component" value="Chromosome 1A"/>
</dbReference>
<evidence type="ECO:0000313" key="2">
    <source>
        <dbReference type="Proteomes" id="UP001732700"/>
    </source>
</evidence>
<evidence type="ECO:0000313" key="1">
    <source>
        <dbReference type="EnsemblPlants" id="AVESA.00010b.r2.1AG0023460.1.CDS"/>
    </source>
</evidence>
<accession>A0ACD5TB78</accession>
<name>A0ACD5TB78_AVESA</name>